<name>A0A0R1V270_9LACO</name>
<keyword evidence="3" id="KW-0472">Membrane</keyword>
<reference evidence="5 6" key="1">
    <citation type="journal article" date="2015" name="Genome Announc.">
        <title>Expanding the biotechnology potential of lactobacilli through comparative genomics of 213 strains and associated genera.</title>
        <authorList>
            <person name="Sun Z."/>
            <person name="Harris H.M."/>
            <person name="McCann A."/>
            <person name="Guo C."/>
            <person name="Argimon S."/>
            <person name="Zhang W."/>
            <person name="Yang X."/>
            <person name="Jeffery I.B."/>
            <person name="Cooney J.C."/>
            <person name="Kagawa T.F."/>
            <person name="Liu W."/>
            <person name="Song Y."/>
            <person name="Salvetti E."/>
            <person name="Wrobel A."/>
            <person name="Rasinkangas P."/>
            <person name="Parkhill J."/>
            <person name="Rea M.C."/>
            <person name="O'Sullivan O."/>
            <person name="Ritari J."/>
            <person name="Douillard F.P."/>
            <person name="Paul Ross R."/>
            <person name="Yang R."/>
            <person name="Briner A.E."/>
            <person name="Felis G.E."/>
            <person name="de Vos W.M."/>
            <person name="Barrangou R."/>
            <person name="Klaenhammer T.R."/>
            <person name="Caufield P.W."/>
            <person name="Cui Y."/>
            <person name="Zhang H."/>
            <person name="O'Toole P.W."/>
        </authorList>
    </citation>
    <scope>NUCLEOTIDE SEQUENCE [LARGE SCALE GENOMIC DNA]</scope>
    <source>
        <strain evidence="5 6">DSM 16230</strain>
    </source>
</reference>
<dbReference type="Proteomes" id="UP000051166">
    <property type="component" value="Unassembled WGS sequence"/>
</dbReference>
<evidence type="ECO:0000259" key="4">
    <source>
        <dbReference type="Pfam" id="PF20155"/>
    </source>
</evidence>
<dbReference type="Gene3D" id="1.20.120.20">
    <property type="entry name" value="Apolipoprotein"/>
    <property type="match status" value="1"/>
</dbReference>
<proteinExistence type="predicted"/>
<feature type="domain" description="Tape measure protein N-terminal" evidence="4">
    <location>
        <begin position="296"/>
        <end position="476"/>
    </location>
</feature>
<dbReference type="OrthoDB" id="2137849at2"/>
<keyword evidence="3" id="KW-0812">Transmembrane</keyword>
<evidence type="ECO:0000313" key="5">
    <source>
        <dbReference type="EMBL" id="KRL99745.1"/>
    </source>
</evidence>
<feature type="region of interest" description="Disordered" evidence="2">
    <location>
        <begin position="1162"/>
        <end position="1186"/>
    </location>
</feature>
<dbReference type="GeneID" id="98307532"/>
<evidence type="ECO:0000313" key="6">
    <source>
        <dbReference type="Proteomes" id="UP000051166"/>
    </source>
</evidence>
<feature type="transmembrane region" description="Helical" evidence="3">
    <location>
        <begin position="655"/>
        <end position="673"/>
    </location>
</feature>
<dbReference type="STRING" id="1423801.FD50_GL000064"/>
<dbReference type="PATRIC" id="fig|1423801.4.peg.62"/>
<protein>
    <submittedName>
        <fullName evidence="5">Phage tail tape mesure</fullName>
    </submittedName>
</protein>
<dbReference type="Pfam" id="PF20155">
    <property type="entry name" value="TMP_3"/>
    <property type="match status" value="1"/>
</dbReference>
<keyword evidence="3" id="KW-1133">Transmembrane helix</keyword>
<dbReference type="RefSeq" id="WP_056960181.1">
    <property type="nucleotide sequence ID" value="NZ_AZFQ01000023.1"/>
</dbReference>
<keyword evidence="6" id="KW-1185">Reference proteome</keyword>
<keyword evidence="1" id="KW-0175">Coiled coil</keyword>
<accession>A0A0R1V270</accession>
<sequence>MADKKISATMATSIALDTLGASESIKSLTQAVNSANSAWKANEAMLKSTGDYLEASKARYEGLGNTIQAQESKIDALKQKQQGLNVETKEGAQAHLKYQDQIDKATTKLASLQAQQERAKQAMETQKSGVVDLSVAMKNQETVLSSLVNKLEAEGNHTEALKAKQTGLQESLSKQNDLLKKEQEILAETAEKSGKASTAYANQAKRVNDLGAKMASTKSKIGSVNEELSKSAPHGLFSGIISQLKDTSKQEDKLKERTAQVHDRIKSIVGGAAIISGLQNVGNAFSGIAKNGYEGAKAANLVASRLQNMGASSKDVDKMSANMKDLKENTNMSGDSVAALETKFYSMTGSADKANKLAKGVGSITDNLKLTGPQADAFAGGLSKIYMSGKVTTQSLGRLSKTAPGLSNALQKASGKSAKSFNALVASGKMTSSQFNDLLSKASADYGKNKDKFNSTSDGAMKHIQQSWKDTQTALMKPLVKVSATGLSALSKALDNKATQTAVANLGKGIAQLSGKLAGLVNYLVAHQKDVSSIVSSVVSIAKTFGSTVWSMFAGAVKGIGVAFGSMASGASRSKDPLKQLSSAFKAIAAHKTAIKTITTLLVTGLFGAKVLGGAVSLGKNIMVVVGALKKYQIITKAATAAQKVFDVVANMNPFGLIVLGISAVVAGFVLLYKHSAKFRKFVNDLIKAAQDCWKNVVKFFKNLWKDTVGIVTNLYKDVTKWFGNLGKGISNTCSNMWKSTKNGFKDGWNTVSNWTKDGAKTVGNKWNDMKSDVSKKTSDLWKGTKGFFKDGWNTVSGWTKSAVGTIGNKWNDMKNATAKTAQDMWKNHKGTFRDGYNVLTAYTGTWSDIIHGKWNKIGGDLKNIAKDLTTFWRNIFKSAYDWLNNITGGRLGDVLNIFKSIFGKIKDVVSGAIDAIHRSFVDIVRGVIKPFNTLLDGIKKGINWILDKVGMDKIKANWSIPLPAYAQGTKDTHQGGLALVNDGQGANYREMYRLPNGQIGMFPKDRNMVLPLPKGTSVLDGEKSASLAKMLGIPGYAGGIGSFFEGIWDKGKDLLEDADKIIAHPIDFLSGIFDKMVGGLSSKIELAQDLITGLPKTIASGAIKWVKSLFSDEGDAGGGSHGNPGGSGVQRWKDDVIRALRANNASTSADMVARILRQINTESGGNPNARQPGADPDGDGSGPALGLMQTKRATFIANAFPGHKDIFNGYDDLLAGIHYAIRTYGPSMSFLGNGHGYANGGLIDQEQIARLGEGNHKEMVIPLELQDNSRAYTLLGETITRLAKNDSTTNQTITNTTANSEIGKLKNQLENMNNKFDKLLSLMSMQIGATKNIGTFDKAGFYRQMAIDQSMSDYQTFN</sequence>
<dbReference type="EMBL" id="AZFQ01000023">
    <property type="protein sequence ID" value="KRL99745.1"/>
    <property type="molecule type" value="Genomic_DNA"/>
</dbReference>
<dbReference type="CDD" id="cd13402">
    <property type="entry name" value="LT_TF-like"/>
    <property type="match status" value="1"/>
</dbReference>
<feature type="coiled-coil region" evidence="1">
    <location>
        <begin position="60"/>
        <end position="122"/>
    </location>
</feature>
<evidence type="ECO:0000256" key="3">
    <source>
        <dbReference type="SAM" id="Phobius"/>
    </source>
</evidence>
<organism evidence="5 6">
    <name type="scientific">Liquorilactobacillus satsumensis DSM 16230 = JCM 12392</name>
    <dbReference type="NCBI Taxonomy" id="1423801"/>
    <lineage>
        <taxon>Bacteria</taxon>
        <taxon>Bacillati</taxon>
        <taxon>Bacillota</taxon>
        <taxon>Bacilli</taxon>
        <taxon>Lactobacillales</taxon>
        <taxon>Lactobacillaceae</taxon>
        <taxon>Liquorilactobacillus</taxon>
    </lineage>
</organism>
<comment type="caution">
    <text evidence="5">The sequence shown here is derived from an EMBL/GenBank/DDBJ whole genome shotgun (WGS) entry which is preliminary data.</text>
</comment>
<dbReference type="InterPro" id="IPR023346">
    <property type="entry name" value="Lysozyme-like_dom_sf"/>
</dbReference>
<evidence type="ECO:0000256" key="1">
    <source>
        <dbReference type="SAM" id="Coils"/>
    </source>
</evidence>
<gene>
    <name evidence="5" type="ORF">FD50_GL000064</name>
</gene>
<dbReference type="NCBIfam" id="TIGR02675">
    <property type="entry name" value="tape_meas_nterm"/>
    <property type="match status" value="1"/>
</dbReference>
<evidence type="ECO:0000256" key="2">
    <source>
        <dbReference type="SAM" id="MobiDB-lite"/>
    </source>
</evidence>
<dbReference type="SUPFAM" id="SSF53955">
    <property type="entry name" value="Lysozyme-like"/>
    <property type="match status" value="1"/>
</dbReference>
<feature type="coiled-coil region" evidence="1">
    <location>
        <begin position="1296"/>
        <end position="1323"/>
    </location>
</feature>
<dbReference type="InterPro" id="IPR013491">
    <property type="entry name" value="Tape_meas_N"/>
</dbReference>